<evidence type="ECO:0000313" key="14">
    <source>
        <dbReference type="Proteomes" id="UP000324585"/>
    </source>
</evidence>
<dbReference type="Gene3D" id="3.90.230.10">
    <property type="entry name" value="Creatinase/methionine aminopeptidase superfamily"/>
    <property type="match status" value="1"/>
</dbReference>
<feature type="binding site" evidence="9">
    <location>
        <position position="229"/>
    </location>
    <ligand>
        <name>Zn(2+)</name>
        <dbReference type="ChEBI" id="CHEBI:29105"/>
        <label>3</label>
    </ligand>
</feature>
<dbReference type="OMA" id="FYGDHAY"/>
<sequence length="390" mass="43820">MTKRLCATPGCGKEAQLRCPTCIKLGKSAEEAATYFCDQECFRGYWKMHKEEHNSPAAPKVSAEDADKLRSELLRKYQWENFQYTGDLRVGKVSASRSVPAHIKRPDYARNGTSKLEENARRSAKLTQLSQAEIGRMRTVCRLAREVLDIGARMIRPGVTTDQIDAVVHDACIERNAYPSPLNYYHFPKSLCTSVNEVICHGIPDSRPLENGDIVNLDITLYFDGMHGDLNETYLVGDKASEESKLLVKSAYDALHAAIDHVKPGVLYREFGGVIEKMAQANGHNVVRTYCGHGINELFHCAPNVPHYKKNKAVGMCKPGHTFTIEPMLTLGTWRDVTWPDRWTAATADGKWSAQFEHTLLVTESGVDILTARLPDSPKHWWEEGYEPQL</sequence>
<comment type="function">
    <text evidence="9 11">Cotranslationally removes the N-terminal methionine from nascent proteins. The N-terminal methionine is often cleaved when the second residue in the primary sequence is small and uncharged (Met-Ala-, Cys, Gly, Pro, Ser, Thr, or Val).</text>
</comment>
<comment type="similarity">
    <text evidence="9 10">Belongs to the peptidase M24A family. Methionine aminopeptidase type 1 subfamily.</text>
</comment>
<keyword evidence="2 9" id="KW-0031">Aminopeptidase</keyword>
<comment type="catalytic activity">
    <reaction evidence="9 11">
        <text>Release of N-terminal amino acids, preferentially methionine, from peptides and arylamides.</text>
        <dbReference type="EC" id="3.4.11.18"/>
    </reaction>
</comment>
<dbReference type="FunFam" id="3.90.230.10:FF:000010">
    <property type="entry name" value="Methionine aminopeptidase"/>
    <property type="match status" value="1"/>
</dbReference>
<comment type="subunit">
    <text evidence="9">Associates with the 60S ribosomal subunit of the 80S translational complex.</text>
</comment>
<name>A0A5J4YS56_PORPP</name>
<evidence type="ECO:0000313" key="13">
    <source>
        <dbReference type="EMBL" id="KAA8493643.1"/>
    </source>
</evidence>
<keyword evidence="14" id="KW-1185">Reference proteome</keyword>
<feature type="binding site" evidence="9">
    <location>
        <position position="293"/>
    </location>
    <ligand>
        <name>Zn(2+)</name>
        <dbReference type="ChEBI" id="CHEBI:29105"/>
        <label>4</label>
        <note>catalytic</note>
    </ligand>
</feature>
<dbReference type="EC" id="3.4.11.18" evidence="11"/>
<dbReference type="OrthoDB" id="3209743at2759"/>
<dbReference type="InterPro" id="IPR002467">
    <property type="entry name" value="Pept_M24A_MAP1"/>
</dbReference>
<dbReference type="PANTHER" id="PTHR43330">
    <property type="entry name" value="METHIONINE AMINOPEPTIDASE"/>
    <property type="match status" value="1"/>
</dbReference>
<keyword evidence="7 9" id="KW-0378">Hydrolase</keyword>
<evidence type="ECO:0000256" key="3">
    <source>
        <dbReference type="ARBA" id="ARBA00022490"/>
    </source>
</evidence>
<evidence type="ECO:0000256" key="9">
    <source>
        <dbReference type="HAMAP-Rule" id="MF_03174"/>
    </source>
</evidence>
<protein>
    <recommendedName>
        <fullName evidence="11">Methionine aminopeptidase</fullName>
        <ecNumber evidence="11">3.4.11.18</ecNumber>
    </recommendedName>
</protein>
<dbReference type="Pfam" id="PF15801">
    <property type="entry name" value="zf-C6H2"/>
    <property type="match status" value="1"/>
</dbReference>
<dbReference type="GO" id="GO:0005829">
    <property type="term" value="C:cytosol"/>
    <property type="evidence" value="ECO:0007669"/>
    <property type="project" value="TreeGrafter"/>
</dbReference>
<dbReference type="AlphaFoldDB" id="A0A5J4YS56"/>
<comment type="cofactor">
    <cofactor evidence="11">
        <name>Co(2+)</name>
        <dbReference type="ChEBI" id="CHEBI:48828"/>
    </cofactor>
    <cofactor evidence="11">
        <name>Zn(2+)</name>
        <dbReference type="ChEBI" id="CHEBI:29105"/>
    </cofactor>
    <cofactor evidence="11">
        <name>Mn(2+)</name>
        <dbReference type="ChEBI" id="CHEBI:29035"/>
    </cofactor>
    <cofactor evidence="11">
        <name>Fe(2+)</name>
        <dbReference type="ChEBI" id="CHEBI:29033"/>
    </cofactor>
    <text evidence="11">Binds 2 divalent metal cations per subunit. Has a high-affinity and a low affinity metal-binding site. The true nature of the physiological cofactor is under debate. The enzyme is active with cobalt, zinc, manganese or divalent iron ions.</text>
</comment>
<reference evidence="14" key="1">
    <citation type="journal article" date="2019" name="Nat. Commun.">
        <title>Expansion of phycobilisome linker gene families in mesophilic red algae.</title>
        <authorList>
            <person name="Lee J."/>
            <person name="Kim D."/>
            <person name="Bhattacharya D."/>
            <person name="Yoon H.S."/>
        </authorList>
    </citation>
    <scope>NUCLEOTIDE SEQUENCE [LARGE SCALE GENOMIC DNA]</scope>
    <source>
        <strain evidence="14">CCMP 1328</strain>
    </source>
</reference>
<comment type="subcellular location">
    <subcellularLocation>
        <location evidence="1 9">Cytoplasm</location>
    </subcellularLocation>
</comment>
<evidence type="ECO:0000256" key="8">
    <source>
        <dbReference type="ARBA" id="ARBA00022833"/>
    </source>
</evidence>
<keyword evidence="8" id="KW-0862">Zinc</keyword>
<gene>
    <name evidence="13" type="ORF">FVE85_4780</name>
</gene>
<dbReference type="PROSITE" id="PS00680">
    <property type="entry name" value="MAP_1"/>
    <property type="match status" value="1"/>
</dbReference>
<dbReference type="InterPro" id="IPR001714">
    <property type="entry name" value="Pept_M24_MAP"/>
</dbReference>
<feature type="binding site" evidence="9">
    <location>
        <position position="229"/>
    </location>
    <ligand>
        <name>Zn(2+)</name>
        <dbReference type="ChEBI" id="CHEBI:29105"/>
        <label>4</label>
        <note>catalytic</note>
    </ligand>
</feature>
<evidence type="ECO:0000256" key="11">
    <source>
        <dbReference type="RuleBase" id="RU003653"/>
    </source>
</evidence>
<dbReference type="NCBIfam" id="TIGR00500">
    <property type="entry name" value="met_pdase_I"/>
    <property type="match status" value="1"/>
</dbReference>
<comment type="cofactor">
    <cofactor evidence="9">
        <name>Zn(2+)</name>
        <dbReference type="ChEBI" id="CHEBI:29105"/>
    </cofactor>
    <cofactor evidence="9">
        <name>Co(2+)</name>
        <dbReference type="ChEBI" id="CHEBI:48828"/>
    </cofactor>
    <cofactor evidence="9">
        <name>Mn(2+)</name>
        <dbReference type="ChEBI" id="CHEBI:29035"/>
    </cofactor>
    <cofactor evidence="9">
        <name>Fe(2+)</name>
        <dbReference type="ChEBI" id="CHEBI:29033"/>
    </cofactor>
    <text evidence="9">Binds 2 divalent metal cations per subunit. Has a high-affinity and a low affinity metal-binding site. The true nature of the physiological cofactor is under debate. The enzyme is active with zinc, cobalt, manganese or divalent iron ions. Has high activity with zinc; zinc cofactor is transferred into the active site region by the ZNG1 zinc chaperone.</text>
</comment>
<keyword evidence="4 9" id="KW-0645">Protease</keyword>
<evidence type="ECO:0000256" key="1">
    <source>
        <dbReference type="ARBA" id="ARBA00004496"/>
    </source>
</evidence>
<feature type="binding site" evidence="9">
    <location>
        <position position="357"/>
    </location>
    <ligand>
        <name>Zn(2+)</name>
        <dbReference type="ChEBI" id="CHEBI:29105"/>
        <label>3</label>
    </ligand>
</feature>
<dbReference type="PANTHER" id="PTHR43330:SF7">
    <property type="entry name" value="METHIONINE AMINOPEPTIDASE 1"/>
    <property type="match status" value="1"/>
</dbReference>
<feature type="binding site" evidence="9">
    <location>
        <position position="201"/>
    </location>
    <ligand>
        <name>a protein</name>
        <dbReference type="ChEBI" id="CHEBI:16541"/>
    </ligand>
    <ligandPart>
        <name>N-terminal L-methionine residue</name>
        <dbReference type="ChEBI" id="CHEBI:64731"/>
    </ligandPart>
</feature>
<feature type="binding site" evidence="9">
    <location>
        <position position="357"/>
    </location>
    <ligand>
        <name>Zn(2+)</name>
        <dbReference type="ChEBI" id="CHEBI:29105"/>
        <label>4</label>
        <note>catalytic</note>
    </ligand>
</feature>
<organism evidence="13 14">
    <name type="scientific">Porphyridium purpureum</name>
    <name type="common">Red alga</name>
    <name type="synonym">Porphyridium cruentum</name>
    <dbReference type="NCBI Taxonomy" id="35688"/>
    <lineage>
        <taxon>Eukaryota</taxon>
        <taxon>Rhodophyta</taxon>
        <taxon>Bangiophyceae</taxon>
        <taxon>Porphyridiales</taxon>
        <taxon>Porphyridiaceae</taxon>
        <taxon>Porphyridium</taxon>
    </lineage>
</organism>
<keyword evidence="5 9" id="KW-0479">Metal-binding</keyword>
<evidence type="ECO:0000256" key="4">
    <source>
        <dbReference type="ARBA" id="ARBA00022670"/>
    </source>
</evidence>
<accession>A0A5J4YS56</accession>
<dbReference type="InterPro" id="IPR036005">
    <property type="entry name" value="Creatinase/aminopeptidase-like"/>
</dbReference>
<evidence type="ECO:0000256" key="5">
    <source>
        <dbReference type="ARBA" id="ARBA00022723"/>
    </source>
</evidence>
<dbReference type="PRINTS" id="PR00599">
    <property type="entry name" value="MAPEPTIDASE"/>
</dbReference>
<dbReference type="GO" id="GO:0004239">
    <property type="term" value="F:initiator methionyl aminopeptidase activity"/>
    <property type="evidence" value="ECO:0007669"/>
    <property type="project" value="UniProtKB-UniRule"/>
</dbReference>
<evidence type="ECO:0000256" key="2">
    <source>
        <dbReference type="ARBA" id="ARBA00022438"/>
    </source>
</evidence>
<dbReference type="GO" id="GO:0006508">
    <property type="term" value="P:proteolysis"/>
    <property type="evidence" value="ECO:0007669"/>
    <property type="project" value="UniProtKB-KW"/>
</dbReference>
<dbReference type="GO" id="GO:0008270">
    <property type="term" value="F:zinc ion binding"/>
    <property type="evidence" value="ECO:0007669"/>
    <property type="project" value="UniProtKB-KW"/>
</dbReference>
<dbReference type="GO" id="GO:0070006">
    <property type="term" value="F:metalloaminopeptidase activity"/>
    <property type="evidence" value="ECO:0007669"/>
    <property type="project" value="UniProtKB-UniRule"/>
</dbReference>
<dbReference type="Proteomes" id="UP000324585">
    <property type="component" value="Unassembled WGS sequence"/>
</dbReference>
<dbReference type="EMBL" id="VRMN01000006">
    <property type="protein sequence ID" value="KAA8493643.1"/>
    <property type="molecule type" value="Genomic_DNA"/>
</dbReference>
<proteinExistence type="inferred from homology"/>
<feature type="binding site" evidence="9">
    <location>
        <position position="326"/>
    </location>
    <ligand>
        <name>Zn(2+)</name>
        <dbReference type="ChEBI" id="CHEBI:29105"/>
        <label>4</label>
        <note>catalytic</note>
    </ligand>
</feature>
<keyword evidence="6 10" id="KW-0863">Zinc-finger</keyword>
<dbReference type="SUPFAM" id="SSF55920">
    <property type="entry name" value="Creatinase/aminopeptidase"/>
    <property type="match status" value="1"/>
</dbReference>
<dbReference type="CDD" id="cd01086">
    <property type="entry name" value="MetAP1"/>
    <property type="match status" value="1"/>
</dbReference>
<comment type="caution">
    <text evidence="13">The sequence shown here is derived from an EMBL/GenBank/DDBJ whole genome shotgun (WGS) entry which is preliminary data.</text>
</comment>
<feature type="domain" description="C6H2-type" evidence="12">
    <location>
        <begin position="3"/>
        <end position="60"/>
    </location>
</feature>
<keyword evidence="3 9" id="KW-0963">Cytoplasm</keyword>
<dbReference type="InterPro" id="IPR031615">
    <property type="entry name" value="Zfn-C6H2"/>
</dbReference>
<evidence type="ECO:0000256" key="6">
    <source>
        <dbReference type="ARBA" id="ARBA00022771"/>
    </source>
</evidence>
<dbReference type="PROSITE" id="PS52013">
    <property type="entry name" value="ZF_C6H2"/>
    <property type="match status" value="1"/>
</dbReference>
<dbReference type="HAMAP" id="MF_01974">
    <property type="entry name" value="MetAP_1"/>
    <property type="match status" value="1"/>
</dbReference>
<evidence type="ECO:0000256" key="10">
    <source>
        <dbReference type="PROSITE-ProRule" id="PRU01357"/>
    </source>
</evidence>
<dbReference type="InterPro" id="IPR000994">
    <property type="entry name" value="Pept_M24"/>
</dbReference>
<dbReference type="Pfam" id="PF00557">
    <property type="entry name" value="Peptidase_M24"/>
    <property type="match status" value="1"/>
</dbReference>
<evidence type="ECO:0000259" key="12">
    <source>
        <dbReference type="PROSITE" id="PS52013"/>
    </source>
</evidence>
<evidence type="ECO:0000256" key="7">
    <source>
        <dbReference type="ARBA" id="ARBA00022801"/>
    </source>
</evidence>
<feature type="binding site" evidence="9">
    <location>
        <position position="300"/>
    </location>
    <ligand>
        <name>a protein</name>
        <dbReference type="ChEBI" id="CHEBI:16541"/>
    </ligand>
    <ligandPart>
        <name>N-terminal L-methionine residue</name>
        <dbReference type="ChEBI" id="CHEBI:64731"/>
    </ligandPart>
</feature>
<feature type="binding site" evidence="9">
    <location>
        <position position="218"/>
    </location>
    <ligand>
        <name>Zn(2+)</name>
        <dbReference type="ChEBI" id="CHEBI:29105"/>
        <label>3</label>
    </ligand>
</feature>